<proteinExistence type="predicted"/>
<reference evidence="1" key="1">
    <citation type="submission" date="2019-08" db="EMBL/GenBank/DDBJ databases">
        <authorList>
            <person name="Kucharzyk K."/>
            <person name="Murdoch R.W."/>
            <person name="Higgins S."/>
            <person name="Loffler F."/>
        </authorList>
    </citation>
    <scope>NUCLEOTIDE SEQUENCE</scope>
</reference>
<sequence length="235" mass="27020">MDKYQEYIINQNNISIAFYSDGIGKENLRIVKDELMVTQDEDYHKDDYSIVVRSSLVAKVESFNGNKWVEANKKEKDLYEIRISFITQSQKIRISFTDSFADPYILNVNYVLADKEKFDAKTKAEELETLKKIVNLKVTTGDSLINVVFQPLSNEYDNSKVELYSLTNNEKQLMGKFSVPDGLFFSAIKDLAYGKYAVKLIQYKKDGKTLYESDFVEVSLKRPNPSSDGRGYVVI</sequence>
<name>A0A645EHH1_9ZZZZ</name>
<protein>
    <submittedName>
        <fullName evidence="1">Uncharacterized protein</fullName>
    </submittedName>
</protein>
<dbReference type="AlphaFoldDB" id="A0A645EHH1"/>
<comment type="caution">
    <text evidence="1">The sequence shown here is derived from an EMBL/GenBank/DDBJ whole genome shotgun (WGS) entry which is preliminary data.</text>
</comment>
<organism evidence="1">
    <name type="scientific">bioreactor metagenome</name>
    <dbReference type="NCBI Taxonomy" id="1076179"/>
    <lineage>
        <taxon>unclassified sequences</taxon>
        <taxon>metagenomes</taxon>
        <taxon>ecological metagenomes</taxon>
    </lineage>
</organism>
<dbReference type="EMBL" id="VSSQ01046748">
    <property type="protein sequence ID" value="MPN00712.1"/>
    <property type="molecule type" value="Genomic_DNA"/>
</dbReference>
<accession>A0A645EHH1</accession>
<gene>
    <name evidence="1" type="ORF">SDC9_147908</name>
</gene>
<evidence type="ECO:0000313" key="1">
    <source>
        <dbReference type="EMBL" id="MPN00712.1"/>
    </source>
</evidence>